<dbReference type="EMBL" id="JAJJMB010006318">
    <property type="protein sequence ID" value="KAI3934998.1"/>
    <property type="molecule type" value="Genomic_DNA"/>
</dbReference>
<keyword evidence="3 4" id="KW-0539">Nucleus</keyword>
<comment type="similarity">
    <text evidence="2 4">Belongs to the Ninja family.</text>
</comment>
<keyword evidence="7" id="KW-1185">Reference proteome</keyword>
<accession>A0AAD4XPW0</accession>
<dbReference type="GO" id="GO:0005634">
    <property type="term" value="C:nucleus"/>
    <property type="evidence" value="ECO:0007669"/>
    <property type="project" value="UniProtKB-SubCell"/>
</dbReference>
<proteinExistence type="inferred from homology"/>
<organism evidence="6 7">
    <name type="scientific">Papaver atlanticum</name>
    <dbReference type="NCBI Taxonomy" id="357466"/>
    <lineage>
        <taxon>Eukaryota</taxon>
        <taxon>Viridiplantae</taxon>
        <taxon>Streptophyta</taxon>
        <taxon>Embryophyta</taxon>
        <taxon>Tracheophyta</taxon>
        <taxon>Spermatophyta</taxon>
        <taxon>Magnoliopsida</taxon>
        <taxon>Ranunculales</taxon>
        <taxon>Papaveraceae</taxon>
        <taxon>Papaveroideae</taxon>
        <taxon>Papaver</taxon>
    </lineage>
</organism>
<feature type="region of interest" description="Disordered" evidence="5">
    <location>
        <begin position="317"/>
        <end position="336"/>
    </location>
</feature>
<dbReference type="Proteomes" id="UP001202328">
    <property type="component" value="Unassembled WGS sequence"/>
</dbReference>
<reference evidence="6" key="1">
    <citation type="submission" date="2022-04" db="EMBL/GenBank/DDBJ databases">
        <title>A functionally conserved STORR gene fusion in Papaver species that diverged 16.8 million years ago.</title>
        <authorList>
            <person name="Catania T."/>
        </authorList>
    </citation>
    <scope>NUCLEOTIDE SEQUENCE</scope>
    <source>
        <strain evidence="6">S-188037</strain>
    </source>
</reference>
<dbReference type="InterPro" id="IPR031307">
    <property type="entry name" value="Ninja_fam"/>
</dbReference>
<dbReference type="GO" id="GO:0045892">
    <property type="term" value="P:negative regulation of DNA-templated transcription"/>
    <property type="evidence" value="ECO:0007669"/>
    <property type="project" value="TreeGrafter"/>
</dbReference>
<dbReference type="GO" id="GO:0009867">
    <property type="term" value="P:jasmonic acid mediated signaling pathway"/>
    <property type="evidence" value="ECO:0007669"/>
    <property type="project" value="TreeGrafter"/>
</dbReference>
<sequence>MEDGNGIELSLGLPCGGGSGGGSVDKQKNSKDSGNSVDNDVKKEIIEIDESDNESKDSKPNDVTDDSVKEKEEVPDNFFTNLGGKPESSVGDTEVSTERNDAKFIKYEGLWGGNDNKLKGVAEEEKSDCVEMGQKSWLEASNSKRKLAFEEINCSKKHESEVQHVETVAIVEKPPQGSSEILTDERNTVELAQGGKQPIVVEEGGSSSSSQARHDVNENGANVRANAASQQGVEGFPPEGSAIRPGIAPGLRFGGSGSHPNLPWVSTTGPGPNGKTITGVAYRYDKNQVKIVCACHGSHMSSGDFVQHACGDQSNHEFNTDRLSYSTGNPAASTKS</sequence>
<evidence type="ECO:0000256" key="4">
    <source>
        <dbReference type="RuleBase" id="RU369029"/>
    </source>
</evidence>
<evidence type="ECO:0000256" key="5">
    <source>
        <dbReference type="SAM" id="MobiDB-lite"/>
    </source>
</evidence>
<feature type="compositionally biased region" description="Polar residues" evidence="5">
    <location>
        <begin position="321"/>
        <end position="336"/>
    </location>
</feature>
<dbReference type="AlphaFoldDB" id="A0AAD4XPW0"/>
<feature type="compositionally biased region" description="Gly residues" evidence="5">
    <location>
        <begin position="14"/>
        <end position="23"/>
    </location>
</feature>
<name>A0AAD4XPW0_9MAGN</name>
<feature type="compositionally biased region" description="Basic and acidic residues" evidence="5">
    <location>
        <begin position="53"/>
        <end position="74"/>
    </location>
</feature>
<protein>
    <recommendedName>
        <fullName evidence="4">Ninja-family protein</fullName>
    </recommendedName>
    <alternativeName>
        <fullName evidence="4">ABI-binding protein</fullName>
    </alternativeName>
</protein>
<feature type="region of interest" description="Disordered" evidence="5">
    <location>
        <begin position="1"/>
        <end position="97"/>
    </location>
</feature>
<evidence type="ECO:0000256" key="2">
    <source>
        <dbReference type="ARBA" id="ARBA00006081"/>
    </source>
</evidence>
<comment type="caution">
    <text evidence="6">The sequence shown here is derived from an EMBL/GenBank/DDBJ whole genome shotgun (WGS) entry which is preliminary data.</text>
</comment>
<evidence type="ECO:0000256" key="3">
    <source>
        <dbReference type="ARBA" id="ARBA00023242"/>
    </source>
</evidence>
<comment type="subcellular location">
    <subcellularLocation>
        <location evidence="1 4">Nucleus</location>
    </subcellularLocation>
</comment>
<feature type="region of interest" description="Disordered" evidence="5">
    <location>
        <begin position="228"/>
        <end position="248"/>
    </location>
</feature>
<dbReference type="PANTHER" id="PTHR31413">
    <property type="entry name" value="AFP HOMOLOG 2"/>
    <property type="match status" value="1"/>
</dbReference>
<evidence type="ECO:0000313" key="6">
    <source>
        <dbReference type="EMBL" id="KAI3934998.1"/>
    </source>
</evidence>
<evidence type="ECO:0000313" key="7">
    <source>
        <dbReference type="Proteomes" id="UP001202328"/>
    </source>
</evidence>
<gene>
    <name evidence="6" type="ORF">MKW98_009917</name>
</gene>
<dbReference type="PANTHER" id="PTHR31413:SF12">
    <property type="entry name" value="AFP HOMOLOG 2"/>
    <property type="match status" value="1"/>
</dbReference>
<comment type="function">
    <text evidence="4">Acts as a negative regulator of abscisic acid (ABA) response.</text>
</comment>
<evidence type="ECO:0000256" key="1">
    <source>
        <dbReference type="ARBA" id="ARBA00004123"/>
    </source>
</evidence>